<dbReference type="AlphaFoldDB" id="A0A7G2D860"/>
<keyword evidence="1" id="KW-1133">Transmembrane helix</keyword>
<dbReference type="InterPro" id="IPR015943">
    <property type="entry name" value="WD40/YVTN_repeat-like_dom_sf"/>
</dbReference>
<dbReference type="RefSeq" id="WP_343044046.1">
    <property type="nucleotide sequence ID" value="NZ_LR881183.1"/>
</dbReference>
<evidence type="ECO:0000256" key="1">
    <source>
        <dbReference type="SAM" id="Phobius"/>
    </source>
</evidence>
<sequence>MRRYHWRAIPFILFIILSAVEPVLAEPAWSWHYHDDCIVFSAAFNDNGDLGLGFGYYAIILGRDGERLLRAPVRGFAYSSALSDNDTLIIGTDGHWIQFFAPEKGLVNEYRADDVVWSVDISPDGKYAVAGSGDGNVYFFRGTELAWKHNTGAFVWSVDLSGDQVVAGNDNGDLVALRADGSEIFSAHLNGTIKKVSASPERIVVLVLAPDGSWSEVVSLNWRGELLWTKHFNGKLMDMSFDGSSVAVAGAVNSVILLDGDGNEVYSVPFLLEAFDVDTARGYTIVAGGDDAFFIGPDGNVLWDYYPNETVERVAISKDARYLAVTHRVHGKDICEGTVDFAVLGGGSPTETTTGAEGKSDLGNPLVAGGILALVAALAVLMWREMRE</sequence>
<evidence type="ECO:0008006" key="4">
    <source>
        <dbReference type="Google" id="ProtNLM"/>
    </source>
</evidence>
<dbReference type="InterPro" id="IPR001680">
    <property type="entry name" value="WD40_rpt"/>
</dbReference>
<keyword evidence="3" id="KW-1185">Reference proteome</keyword>
<dbReference type="Pfam" id="PF00400">
    <property type="entry name" value="WD40"/>
    <property type="match status" value="1"/>
</dbReference>
<accession>A0A7G2D860</accession>
<gene>
    <name evidence="2" type="ORF">TIRI35C_0922</name>
</gene>
<protein>
    <recommendedName>
        <fullName evidence="4">WD40 repeat domain-containing protein</fullName>
    </recommendedName>
</protein>
<dbReference type="Gene3D" id="2.130.10.10">
    <property type="entry name" value="YVTN repeat-like/Quinoprotein amine dehydrogenase"/>
    <property type="match status" value="1"/>
</dbReference>
<reference evidence="2 3" key="1">
    <citation type="submission" date="2020-09" db="EMBL/GenBank/DDBJ databases">
        <authorList>
            <person name="Courtine D."/>
        </authorList>
    </citation>
    <scope>NUCLEOTIDE SEQUENCE [LARGE SCALE GENOMIC DNA]</scope>
    <source>
        <strain evidence="2 3">IRI35c</strain>
    </source>
</reference>
<keyword evidence="1" id="KW-0812">Transmembrane</keyword>
<dbReference type="SUPFAM" id="SSF50998">
    <property type="entry name" value="Quinoprotein alcohol dehydrogenase-like"/>
    <property type="match status" value="1"/>
</dbReference>
<dbReference type="SMART" id="SM00320">
    <property type="entry name" value="WD40"/>
    <property type="match status" value="1"/>
</dbReference>
<dbReference type="InterPro" id="IPR011047">
    <property type="entry name" value="Quinoprotein_ADH-like_sf"/>
</dbReference>
<proteinExistence type="predicted"/>
<name>A0A7G2D860_9EURY</name>
<dbReference type="KEGG" id="tcq:TIRI35C_0922"/>
<feature type="transmembrane region" description="Helical" evidence="1">
    <location>
        <begin position="362"/>
        <end position="383"/>
    </location>
</feature>
<keyword evidence="1" id="KW-0472">Membrane</keyword>
<dbReference type="EMBL" id="LR881183">
    <property type="protein sequence ID" value="CAD5244076.1"/>
    <property type="molecule type" value="Genomic_DNA"/>
</dbReference>
<dbReference type="Proteomes" id="UP000516304">
    <property type="component" value="Chromosome TIRI35C"/>
</dbReference>
<dbReference type="GeneID" id="58918663"/>
<evidence type="ECO:0000313" key="3">
    <source>
        <dbReference type="Proteomes" id="UP000516304"/>
    </source>
</evidence>
<organism evidence="2 3">
    <name type="scientific">Thermococcus camini</name>
    <dbReference type="NCBI Taxonomy" id="2016373"/>
    <lineage>
        <taxon>Archaea</taxon>
        <taxon>Methanobacteriati</taxon>
        <taxon>Methanobacteriota</taxon>
        <taxon>Thermococci</taxon>
        <taxon>Thermococcales</taxon>
        <taxon>Thermococcaceae</taxon>
        <taxon>Thermococcus</taxon>
    </lineage>
</organism>
<evidence type="ECO:0000313" key="2">
    <source>
        <dbReference type="EMBL" id="CAD5244076.1"/>
    </source>
</evidence>